<evidence type="ECO:0000259" key="3">
    <source>
        <dbReference type="PROSITE" id="PS50235"/>
    </source>
</evidence>
<feature type="region of interest" description="Disordered" evidence="2">
    <location>
        <begin position="714"/>
        <end position="777"/>
    </location>
</feature>
<dbReference type="CDD" id="cd22793">
    <property type="entry name" value="OTU_plant_OTU1_2-like"/>
    <property type="match status" value="1"/>
</dbReference>
<comment type="caution">
    <text evidence="5">The sequence shown here is derived from an EMBL/GenBank/DDBJ whole genome shotgun (WGS) entry which is preliminary data.</text>
</comment>
<keyword evidence="6" id="KW-1185">Reference proteome</keyword>
<dbReference type="Pfam" id="PF02338">
    <property type="entry name" value="OTU"/>
    <property type="match status" value="1"/>
</dbReference>
<dbReference type="GO" id="GO:0016579">
    <property type="term" value="P:protein deubiquitination"/>
    <property type="evidence" value="ECO:0007669"/>
    <property type="project" value="InterPro"/>
</dbReference>
<dbReference type="GO" id="GO:0004843">
    <property type="term" value="F:cysteine-type deubiquitinase activity"/>
    <property type="evidence" value="ECO:0007669"/>
    <property type="project" value="InterPro"/>
</dbReference>
<proteinExistence type="inferred from homology"/>
<keyword evidence="5" id="KW-0378">Hydrolase</keyword>
<dbReference type="FunFam" id="3.90.70.80:FF:000017">
    <property type="entry name" value="ubiquitin thioesterase OTU1"/>
    <property type="match status" value="1"/>
</dbReference>
<dbReference type="Gene3D" id="3.90.70.10">
    <property type="entry name" value="Cysteine proteinases"/>
    <property type="match status" value="1"/>
</dbReference>
<dbReference type="PROSITE" id="PS50235">
    <property type="entry name" value="USP_3"/>
    <property type="match status" value="1"/>
</dbReference>
<dbReference type="Pfam" id="PF24560">
    <property type="entry name" value="zf-C2H2_OTU1_C"/>
    <property type="match status" value="1"/>
</dbReference>
<evidence type="ECO:0000256" key="2">
    <source>
        <dbReference type="SAM" id="MobiDB-lite"/>
    </source>
</evidence>
<dbReference type="InterPro" id="IPR001394">
    <property type="entry name" value="Peptidase_C19_UCH"/>
</dbReference>
<dbReference type="Pfam" id="PF00443">
    <property type="entry name" value="UCH"/>
    <property type="match status" value="1"/>
</dbReference>
<dbReference type="InterPro" id="IPR057766">
    <property type="entry name" value="Znf-C2H2_OTU1-like_C"/>
</dbReference>
<dbReference type="SUPFAM" id="SSF54001">
    <property type="entry name" value="Cysteine proteinases"/>
    <property type="match status" value="2"/>
</dbReference>
<dbReference type="PROSITE" id="PS50802">
    <property type="entry name" value="OTU"/>
    <property type="match status" value="1"/>
</dbReference>
<dbReference type="FunFam" id="3.90.70.10:FF:000078">
    <property type="entry name" value="Ubiquitin carboxyl-terminal hydrolase 23"/>
    <property type="match status" value="1"/>
</dbReference>
<dbReference type="GO" id="GO:0005829">
    <property type="term" value="C:cytosol"/>
    <property type="evidence" value="ECO:0007669"/>
    <property type="project" value="TreeGrafter"/>
</dbReference>
<dbReference type="PROSITE" id="PS00973">
    <property type="entry name" value="USP_2"/>
    <property type="match status" value="1"/>
</dbReference>
<dbReference type="PANTHER" id="PTHR24006:SF663">
    <property type="entry name" value="UBIQUITIN CARBOXYL-TERMINAL HYDROLASE 23"/>
    <property type="match status" value="1"/>
</dbReference>
<gene>
    <name evidence="5" type="ORF">Salat_0947900</name>
</gene>
<feature type="region of interest" description="Disordered" evidence="2">
    <location>
        <begin position="791"/>
        <end position="825"/>
    </location>
</feature>
<dbReference type="CDD" id="cd02661">
    <property type="entry name" value="Peptidase_C19E"/>
    <property type="match status" value="1"/>
</dbReference>
<name>A0AAE1YKV2_9LAMI</name>
<feature type="domain" description="USP" evidence="3">
    <location>
        <begin position="94"/>
        <end position="398"/>
    </location>
</feature>
<dbReference type="InterPro" id="IPR003323">
    <property type="entry name" value="OTU_dom"/>
</dbReference>
<evidence type="ECO:0000313" key="6">
    <source>
        <dbReference type="Proteomes" id="UP001293254"/>
    </source>
</evidence>
<dbReference type="InterPro" id="IPR018200">
    <property type="entry name" value="USP_CS"/>
</dbReference>
<dbReference type="InterPro" id="IPR028889">
    <property type="entry name" value="USP"/>
</dbReference>
<dbReference type="InterPro" id="IPR050164">
    <property type="entry name" value="Peptidase_C19"/>
</dbReference>
<feature type="region of interest" description="Disordered" evidence="2">
    <location>
        <begin position="53"/>
        <end position="72"/>
    </location>
</feature>
<dbReference type="AlphaFoldDB" id="A0AAE1YKV2"/>
<feature type="region of interest" description="Disordered" evidence="2">
    <location>
        <begin position="1"/>
        <end position="21"/>
    </location>
</feature>
<organism evidence="5 6">
    <name type="scientific">Sesamum alatum</name>
    <dbReference type="NCBI Taxonomy" id="300844"/>
    <lineage>
        <taxon>Eukaryota</taxon>
        <taxon>Viridiplantae</taxon>
        <taxon>Streptophyta</taxon>
        <taxon>Embryophyta</taxon>
        <taxon>Tracheophyta</taxon>
        <taxon>Spermatophyta</taxon>
        <taxon>Magnoliopsida</taxon>
        <taxon>eudicotyledons</taxon>
        <taxon>Gunneridae</taxon>
        <taxon>Pentapetalae</taxon>
        <taxon>asterids</taxon>
        <taxon>lamiids</taxon>
        <taxon>Lamiales</taxon>
        <taxon>Pedaliaceae</taxon>
        <taxon>Sesamum</taxon>
    </lineage>
</organism>
<feature type="compositionally biased region" description="Basic and acidic residues" evidence="2">
    <location>
        <begin position="639"/>
        <end position="651"/>
    </location>
</feature>
<accession>A0AAE1YKV2</accession>
<dbReference type="Gene3D" id="3.90.70.80">
    <property type="match status" value="1"/>
</dbReference>
<feature type="domain" description="OTU" evidence="4">
    <location>
        <begin position="938"/>
        <end position="1060"/>
    </location>
</feature>
<feature type="region of interest" description="Disordered" evidence="2">
    <location>
        <begin position="565"/>
        <end position="586"/>
    </location>
</feature>
<reference evidence="5" key="2">
    <citation type="journal article" date="2024" name="Plant">
        <title>Genomic evolution and insights into agronomic trait innovations of Sesamum species.</title>
        <authorList>
            <person name="Miao H."/>
            <person name="Wang L."/>
            <person name="Qu L."/>
            <person name="Liu H."/>
            <person name="Sun Y."/>
            <person name="Le M."/>
            <person name="Wang Q."/>
            <person name="Wei S."/>
            <person name="Zheng Y."/>
            <person name="Lin W."/>
            <person name="Duan Y."/>
            <person name="Cao H."/>
            <person name="Xiong S."/>
            <person name="Wang X."/>
            <person name="Wei L."/>
            <person name="Li C."/>
            <person name="Ma Q."/>
            <person name="Ju M."/>
            <person name="Zhao R."/>
            <person name="Li G."/>
            <person name="Mu C."/>
            <person name="Tian Q."/>
            <person name="Mei H."/>
            <person name="Zhang T."/>
            <person name="Gao T."/>
            <person name="Zhang H."/>
        </authorList>
    </citation>
    <scope>NUCLEOTIDE SEQUENCE</scope>
    <source>
        <strain evidence="5">3651</strain>
    </source>
</reference>
<dbReference type="EMBL" id="JACGWO010000003">
    <property type="protein sequence ID" value="KAK4431858.1"/>
    <property type="molecule type" value="Genomic_DNA"/>
</dbReference>
<protein>
    <submittedName>
        <fullName evidence="5">Ubiquitin carboxyl-terminal hydrolase 23</fullName>
    </submittedName>
</protein>
<sequence length="1141" mass="126428">MGEAAPMISGPAGGPGPDSDSALFHRRIEFHAARKPFNGFGNNTSNGFKLVTLNPNSESHKASGSGKKGEKTELHEIGFDPELSFEISFRRIGAGLRNLGNTCFLNSVLQCLTYTEPLAAYLQSGKHQSSCRTSGFCALCAIQKHVSRALQSTGRILEPKDLVSNLRCISRNFRNARQEDAHEYMVNLLESMHKCCLPSGVPSESPSAYEKSLVHKIFGGRLRSQVKCMQCSFCSNKFDPFLDLSLEIVKAESLRRALAHFTAKEQLDGGAKQYQCQQCKQKVKALKQLSIHKAPYVLTVHLKRFGSHVPGQKIDKKVAFEPTLDLKPYVTGPYDGDLKYTLYGVLVHAGWSTHSGHYYCFVRTSSGMWYSLDDNQVVQVNERKVLEQKAYMLFYVRDRRSFPTKKPVDVVQKEKVVMNAVGNAAYSKFNVELKEKIQNGSIEKKLDGSLSAPLSAKDAQITTAPKEIPSKKVFSQNVDGKMDERKDHSTIDVNSVGRKGESCSTVEDSGCTAAKDVPCNNSFSVTEDKKASVVPLPDCNVLQDSLLKKGSSDVVIPSACYKDNAKENPSESTHTPPNSSVLCTSSGDTCKMDGTNSEMHDDKIMPMAINAEALNKANHEKSSKQSIIVVSQIGVAPKKTGDEETHGDGQRMRGVRSKLSGSPATGEHFSRGITETKRPELKMKRKLFKYQVATMSLSSNIIFGARFCMRKKNHKQRKRSSLQKNSANLKHVLGGNDLPSDLGPSVSDASLPTHSQKKKAGCGSDGDKKNLSIQNSDGKVRISSNVINNEFRERVVPDGTTLSAEKQPPTRQSAAQEPGSSEGYRREMRQTGLMSILTRGLEETTVARWDDMEVSVSENSEAREAGGPQIGYIGDEWDEEYDRGKRKKIRSANISFGGPNLFQEIATKNSKRKRAKSRIRLSFDFLLFILGVKMEGIVVRRVIPSDNSCLFNAVGYVMDHDKNKASELRQVIAATVASDPEKYSEAFLGKTNEEYCTWILNPEKWGGAIELAILAEYYGREIAAYDIQTTRCDLYGQEKNFAERVMLIYDGLHYDALAMSPFEGAPEEFDQTIFPVQKDRTVGPVEGLALNLVKDQQRKRSYTDTSNFTLRCGVCQIGVVGQKEAMEHARATGHVNFQEYR</sequence>
<reference evidence="5" key="1">
    <citation type="submission" date="2020-06" db="EMBL/GenBank/DDBJ databases">
        <authorList>
            <person name="Li T."/>
            <person name="Hu X."/>
            <person name="Zhang T."/>
            <person name="Song X."/>
            <person name="Zhang H."/>
            <person name="Dai N."/>
            <person name="Sheng W."/>
            <person name="Hou X."/>
            <person name="Wei L."/>
        </authorList>
    </citation>
    <scope>NUCLEOTIDE SEQUENCE</scope>
    <source>
        <strain evidence="5">3651</strain>
        <tissue evidence="5">Leaf</tissue>
    </source>
</reference>
<evidence type="ECO:0000256" key="1">
    <source>
        <dbReference type="ARBA" id="ARBA00009085"/>
    </source>
</evidence>
<dbReference type="PROSITE" id="PS00972">
    <property type="entry name" value="USP_1"/>
    <property type="match status" value="1"/>
</dbReference>
<feature type="compositionally biased region" description="Polar residues" evidence="2">
    <location>
        <begin position="570"/>
        <end position="586"/>
    </location>
</feature>
<dbReference type="InterPro" id="IPR038765">
    <property type="entry name" value="Papain-like_cys_pep_sf"/>
</dbReference>
<feature type="region of interest" description="Disordered" evidence="2">
    <location>
        <begin position="638"/>
        <end position="670"/>
    </location>
</feature>
<dbReference type="GO" id="GO:0005634">
    <property type="term" value="C:nucleus"/>
    <property type="evidence" value="ECO:0007669"/>
    <property type="project" value="TreeGrafter"/>
</dbReference>
<comment type="similarity">
    <text evidence="1">Belongs to the peptidase C19 family.</text>
</comment>
<evidence type="ECO:0000313" key="5">
    <source>
        <dbReference type="EMBL" id="KAK4431858.1"/>
    </source>
</evidence>
<feature type="compositionally biased region" description="Polar residues" evidence="2">
    <location>
        <begin position="800"/>
        <end position="819"/>
    </location>
</feature>
<dbReference type="Proteomes" id="UP001293254">
    <property type="component" value="Unassembled WGS sequence"/>
</dbReference>
<evidence type="ECO:0000259" key="4">
    <source>
        <dbReference type="PROSITE" id="PS50802"/>
    </source>
</evidence>
<dbReference type="PANTHER" id="PTHR24006">
    <property type="entry name" value="UBIQUITIN CARBOXYL-TERMINAL HYDROLASE"/>
    <property type="match status" value="1"/>
</dbReference>